<dbReference type="Gene3D" id="3.40.50.300">
    <property type="entry name" value="P-loop containing nucleotide triphosphate hydrolases"/>
    <property type="match status" value="2"/>
</dbReference>
<sequence length="1403" mass="157025">MQSLMQQRIVSGCALYFSSGTYQPLPFSISPSRTQVNHNEMEGDQLKHLDYDSGAAMMAHGPHELHRHMASKMEASLGHQMPQMDIRFKNLSLSADIVVVDDNSSKHELPTIANDLKKMFVGPKKRTVRKEILNDISGVFQPGKITLLLGQPGSGKSALMKMLSGRFPIEKNITVEGDITFNSVKREDVIKTLPQFVSYVSQRDKHFPTLTVKETLAFAHQFCGGEFLRRGDELLSKGSEKENVEALEATKAYFSHYPDIVIQQLGLQNCQDTIVGDAMLRGVSGGERKRVTTGEMEFGLKYVSLMDEISTGLDSAATYDIINTQRSVAHTLHKNVVIALLQPSPEVFSLFDDVMILNEGELMYHGPCDQVQDYFDSLGFSCPPERDIADYLLDLGTAEQHRYEVPNFATKQPRQASDFADVFKRSDIHLNMLNELEAPHAPELLQVARENVKPMPQFHQGFVESTLTLLRRQLMVTYRNKPFIFGRLTMITVMGLLYCTTFYQFDPTQVSVVMGVVFSSILFLSMGQSSQIPTYMAERDIFYKHRGANFFRTASYVLATSASQIPLAIAESVIFGTLVYWVCGFNANAAQFIIFEVVLFIMNLAMGMWFFFLSSVGPNANVVTPLGMVSILIFIIFAGFVVTKSQIPDYLIWAHWISPISWSLRALAINQYRSSTFDVCVYNGIDYCSEYNGLTMGEYYLGMFGIETEKYWVAYGIIYSLAIYVIFMFMTFLALEFLRYEAPENVDVSEKLVEDDAYVLANTPKSKGQTTDVLELHVDREKNFTPVTVAFQDLHYWVPNPHNPKEQLELLKGINGYAVPGSITALMGSSGAGKTTLMDVIAGRKTGGKIAGKILLNGYEASDLAIRRSTGYCEQMDVHSEASTFREALTFSSFLRQDASIPDAKKYDSVNECIELLGLEDIADQIIRGSSVEQMKRLTIGVELAAQPSVIFLDEPTSGLDARSAKLIMDGVRKVADSGRTIICTIHQPSSEVFYLFDSLLLLKRGGETVFFGDLGENCRNLIDYFENIPGVVPLPKGYNPATWMLECIGAGVGNTSGNQTDFVDTFNKSSYNQQLENNMAKEGITVPSPDLPEMVFGKKRAADSMTQMKFVVWRYIQMYWRTSAYNLTRMILAVILAVLFGLIFVSADYASYSGLNSGVGMVFIAALFNSMMAFQSVLPLSCSERASFYRERASQTYNAFWYFVGSTLAEIPYCFISSLIFTVIFYPFVGFQGFTAAVLFWLILSLSILMQVYMGMMFAYAFPSEEVAAIIGVLLNSVFILFMGFSPPAYAIPSGYRWLYTISPMKFPLSVMVSLVFADCDELPTWNETTQSYENIGSNLGCQPMANSPADVGHITVKEYTEQYFGMKHDTIARNFGVVIGCIVLFRILGLLALRFINHQKR</sequence>
<evidence type="ECO:0000256" key="5">
    <source>
        <dbReference type="ARBA" id="ARBA00022741"/>
    </source>
</evidence>
<evidence type="ECO:0000256" key="6">
    <source>
        <dbReference type="ARBA" id="ARBA00022840"/>
    </source>
</evidence>
<dbReference type="SUPFAM" id="SSF52540">
    <property type="entry name" value="P-loop containing nucleoside triphosphate hydrolases"/>
    <property type="match status" value="2"/>
</dbReference>
<feature type="transmembrane region" description="Helical" evidence="9">
    <location>
        <begin position="484"/>
        <end position="503"/>
    </location>
</feature>
<evidence type="ECO:0000256" key="8">
    <source>
        <dbReference type="ARBA" id="ARBA00023136"/>
    </source>
</evidence>
<feature type="transmembrane region" description="Helical" evidence="9">
    <location>
        <begin position="592"/>
        <end position="612"/>
    </location>
</feature>
<feature type="transmembrane region" description="Helical" evidence="9">
    <location>
        <begin position="1377"/>
        <end position="1398"/>
    </location>
</feature>
<evidence type="ECO:0000256" key="3">
    <source>
        <dbReference type="ARBA" id="ARBA00022448"/>
    </source>
</evidence>
<name>A0ABD3FVJ1_9STRA</name>
<evidence type="ECO:0000313" key="11">
    <source>
        <dbReference type="EMBL" id="KAL3670763.1"/>
    </source>
</evidence>
<feature type="transmembrane region" description="Helical" evidence="9">
    <location>
        <begin position="712"/>
        <end position="735"/>
    </location>
</feature>
<keyword evidence="3" id="KW-0813">Transport</keyword>
<dbReference type="FunFam" id="3.40.50.300:FF:000289">
    <property type="entry name" value="ABC transporter G family member 31"/>
    <property type="match status" value="1"/>
</dbReference>
<keyword evidence="12" id="KW-1185">Reference proteome</keyword>
<evidence type="ECO:0000256" key="2">
    <source>
        <dbReference type="ARBA" id="ARBA00006012"/>
    </source>
</evidence>
<dbReference type="InterPro" id="IPR043926">
    <property type="entry name" value="ABCG_dom"/>
</dbReference>
<feature type="transmembrane region" description="Helical" evidence="9">
    <location>
        <begin position="1239"/>
        <end position="1261"/>
    </location>
</feature>
<feature type="transmembrane region" description="Helical" evidence="9">
    <location>
        <begin position="1200"/>
        <end position="1227"/>
    </location>
</feature>
<evidence type="ECO:0000256" key="7">
    <source>
        <dbReference type="ARBA" id="ARBA00022989"/>
    </source>
</evidence>
<dbReference type="FunFam" id="3.40.50.300:FF:000528">
    <property type="entry name" value="ABC transporter G family member 31"/>
    <property type="match status" value="1"/>
</dbReference>
<keyword evidence="4 9" id="KW-0812">Transmembrane</keyword>
<keyword evidence="8 9" id="KW-0472">Membrane</keyword>
<keyword evidence="6" id="KW-0067">ATP-binding</keyword>
<accession>A0ABD3FVJ1</accession>
<comment type="similarity">
    <text evidence="2">Belongs to the ABC transporter superfamily. ABCG family. PDR (TC 3.A.1.205) subfamily.</text>
</comment>
<gene>
    <name evidence="11" type="ORF">V7S43_003951</name>
</gene>
<feature type="transmembrane region" description="Helical" evidence="9">
    <location>
        <begin position="1160"/>
        <end position="1179"/>
    </location>
</feature>
<dbReference type="GO" id="GO:0016020">
    <property type="term" value="C:membrane"/>
    <property type="evidence" value="ECO:0007669"/>
    <property type="project" value="UniProtKB-SubCell"/>
</dbReference>
<feature type="transmembrane region" description="Helical" evidence="9">
    <location>
        <begin position="650"/>
        <end position="669"/>
    </location>
</feature>
<evidence type="ECO:0000313" key="12">
    <source>
        <dbReference type="Proteomes" id="UP001632037"/>
    </source>
</evidence>
<keyword evidence="5" id="KW-0547">Nucleotide-binding</keyword>
<evidence type="ECO:0000256" key="9">
    <source>
        <dbReference type="SAM" id="Phobius"/>
    </source>
</evidence>
<keyword evidence="7 9" id="KW-1133">Transmembrane helix</keyword>
<dbReference type="InterPro" id="IPR034003">
    <property type="entry name" value="ABCG_PDR_2"/>
</dbReference>
<dbReference type="InterPro" id="IPR003593">
    <property type="entry name" value="AAA+_ATPase"/>
</dbReference>
<evidence type="ECO:0000259" key="10">
    <source>
        <dbReference type="PROSITE" id="PS50893"/>
    </source>
</evidence>
<feature type="domain" description="ABC transporter" evidence="10">
    <location>
        <begin position="111"/>
        <end position="384"/>
    </location>
</feature>
<dbReference type="Pfam" id="PF00005">
    <property type="entry name" value="ABC_tran"/>
    <property type="match status" value="2"/>
</dbReference>
<dbReference type="PANTHER" id="PTHR19241">
    <property type="entry name" value="ATP-BINDING CASSETTE TRANSPORTER"/>
    <property type="match status" value="1"/>
</dbReference>
<feature type="domain" description="ABC transporter" evidence="10">
    <location>
        <begin position="789"/>
        <end position="1031"/>
    </location>
</feature>
<feature type="transmembrane region" description="Helical" evidence="9">
    <location>
        <begin position="1128"/>
        <end position="1148"/>
    </location>
</feature>
<dbReference type="PROSITE" id="PS50893">
    <property type="entry name" value="ABC_TRANSPORTER_2"/>
    <property type="match status" value="2"/>
</dbReference>
<feature type="transmembrane region" description="Helical" evidence="9">
    <location>
        <begin position="1268"/>
        <end position="1291"/>
    </location>
</feature>
<dbReference type="InterPro" id="IPR010929">
    <property type="entry name" value="PDR_CDR_ABC"/>
</dbReference>
<comment type="caution">
    <text evidence="11">The sequence shown here is derived from an EMBL/GenBank/DDBJ whole genome shotgun (WGS) entry which is preliminary data.</text>
</comment>
<feature type="transmembrane region" description="Helical" evidence="9">
    <location>
        <begin position="510"/>
        <end position="527"/>
    </location>
</feature>
<dbReference type="Proteomes" id="UP001632037">
    <property type="component" value="Unassembled WGS sequence"/>
</dbReference>
<feature type="transmembrane region" description="Helical" evidence="9">
    <location>
        <begin position="565"/>
        <end position="585"/>
    </location>
</feature>
<comment type="subcellular location">
    <subcellularLocation>
        <location evidence="1">Membrane</location>
        <topology evidence="1">Multi-pass membrane protein</topology>
    </subcellularLocation>
</comment>
<dbReference type="InterPro" id="IPR013525">
    <property type="entry name" value="ABC2_TM"/>
</dbReference>
<dbReference type="GO" id="GO:0005524">
    <property type="term" value="F:ATP binding"/>
    <property type="evidence" value="ECO:0007669"/>
    <property type="project" value="UniProtKB-KW"/>
</dbReference>
<dbReference type="SMART" id="SM00382">
    <property type="entry name" value="AAA"/>
    <property type="match status" value="2"/>
</dbReference>
<proteinExistence type="inferred from homology"/>
<dbReference type="Pfam" id="PF06422">
    <property type="entry name" value="PDR_CDR"/>
    <property type="match status" value="1"/>
</dbReference>
<dbReference type="InterPro" id="IPR027417">
    <property type="entry name" value="P-loop_NTPase"/>
</dbReference>
<feature type="transmembrane region" description="Helical" evidence="9">
    <location>
        <begin position="624"/>
        <end position="643"/>
    </location>
</feature>
<evidence type="ECO:0000256" key="4">
    <source>
        <dbReference type="ARBA" id="ARBA00022692"/>
    </source>
</evidence>
<organism evidence="11 12">
    <name type="scientific">Phytophthora oleae</name>
    <dbReference type="NCBI Taxonomy" id="2107226"/>
    <lineage>
        <taxon>Eukaryota</taxon>
        <taxon>Sar</taxon>
        <taxon>Stramenopiles</taxon>
        <taxon>Oomycota</taxon>
        <taxon>Peronosporomycetes</taxon>
        <taxon>Peronosporales</taxon>
        <taxon>Peronosporaceae</taxon>
        <taxon>Phytophthora</taxon>
    </lineage>
</organism>
<dbReference type="Pfam" id="PF19055">
    <property type="entry name" value="ABC2_membrane_7"/>
    <property type="match status" value="1"/>
</dbReference>
<evidence type="ECO:0000256" key="1">
    <source>
        <dbReference type="ARBA" id="ARBA00004141"/>
    </source>
</evidence>
<dbReference type="EMBL" id="JBIMZQ010000006">
    <property type="protein sequence ID" value="KAL3670763.1"/>
    <property type="molecule type" value="Genomic_DNA"/>
</dbReference>
<protein>
    <recommendedName>
        <fullName evidence="10">ABC transporter domain-containing protein</fullName>
    </recommendedName>
</protein>
<dbReference type="CDD" id="cd03232">
    <property type="entry name" value="ABCG_PDR_domain2"/>
    <property type="match status" value="1"/>
</dbReference>
<dbReference type="InterPro" id="IPR003439">
    <property type="entry name" value="ABC_transporter-like_ATP-bd"/>
</dbReference>
<reference evidence="11 12" key="1">
    <citation type="submission" date="2024-09" db="EMBL/GenBank/DDBJ databases">
        <title>Genome sequencing and assembly of Phytophthora oleae, isolate VK10A, causative agent of rot of olive drupes.</title>
        <authorList>
            <person name="Conti Taguali S."/>
            <person name="Riolo M."/>
            <person name="La Spada F."/>
            <person name="Cacciola S.O."/>
            <person name="Dionisio G."/>
        </authorList>
    </citation>
    <scope>NUCLEOTIDE SEQUENCE [LARGE SCALE GENOMIC DNA]</scope>
    <source>
        <strain evidence="11 12">VK10A</strain>
    </source>
</reference>
<dbReference type="Pfam" id="PF01061">
    <property type="entry name" value="ABC2_membrane"/>
    <property type="match status" value="2"/>
</dbReference>